<dbReference type="RefSeq" id="WP_074648219.1">
    <property type="nucleotide sequence ID" value="NZ_JAWRHU010000004.1"/>
</dbReference>
<keyword evidence="3" id="KW-1185">Reference proteome</keyword>
<evidence type="ECO:0000313" key="2">
    <source>
        <dbReference type="EMBL" id="SES99841.1"/>
    </source>
</evidence>
<dbReference type="Gene3D" id="3.30.70.100">
    <property type="match status" value="1"/>
</dbReference>
<protein>
    <submittedName>
        <fullName evidence="2">Quinol monooxygenase YgiN</fullName>
    </submittedName>
</protein>
<gene>
    <name evidence="2" type="ORF">SAMN04487771_100336</name>
</gene>
<proteinExistence type="predicted"/>
<dbReference type="Proteomes" id="UP000199820">
    <property type="component" value="Unassembled WGS sequence"/>
</dbReference>
<accession>A0A1I0AZM8</accession>
<dbReference type="InterPro" id="IPR007138">
    <property type="entry name" value="ABM_dom"/>
</dbReference>
<dbReference type="InterPro" id="IPR011008">
    <property type="entry name" value="Dimeric_a/b-barrel"/>
</dbReference>
<dbReference type="PROSITE" id="PS51725">
    <property type="entry name" value="ABM"/>
    <property type="match status" value="1"/>
</dbReference>
<dbReference type="eggNOG" id="COG1359">
    <property type="taxonomic scope" value="Bacteria"/>
</dbReference>
<reference evidence="2 3" key="1">
    <citation type="submission" date="2016-10" db="EMBL/GenBank/DDBJ databases">
        <authorList>
            <person name="de Groot N.N."/>
        </authorList>
    </citation>
    <scope>NUCLEOTIDE SEQUENCE [LARGE SCALE GENOMIC DNA]</scope>
    <source>
        <strain evidence="2 3">KH1P1</strain>
    </source>
</reference>
<sequence length="94" mass="10485">MIVLNVTYKCKPGMGEKFLKAIDAEGIGAACRAEDGNIKYDYYFPADGSDEILLVEKWRDAEALAVHGTQPHFARIGEIKGQFIDDTTVEKFEN</sequence>
<dbReference type="Pfam" id="PF03992">
    <property type="entry name" value="ABM"/>
    <property type="match status" value="1"/>
</dbReference>
<dbReference type="AlphaFoldDB" id="A0A1I0AZM8"/>
<organism evidence="2 3">
    <name type="scientific">[Clostridium] aminophilum</name>
    <dbReference type="NCBI Taxonomy" id="1526"/>
    <lineage>
        <taxon>Bacteria</taxon>
        <taxon>Bacillati</taxon>
        <taxon>Bacillota</taxon>
        <taxon>Clostridia</taxon>
        <taxon>Lachnospirales</taxon>
        <taxon>Lachnospiraceae</taxon>
    </lineage>
</organism>
<keyword evidence="2" id="KW-0560">Oxidoreductase</keyword>
<keyword evidence="2" id="KW-0503">Monooxygenase</keyword>
<dbReference type="GO" id="GO:0004497">
    <property type="term" value="F:monooxygenase activity"/>
    <property type="evidence" value="ECO:0007669"/>
    <property type="project" value="UniProtKB-KW"/>
</dbReference>
<dbReference type="STRING" id="1526.SAMN02910262_01569"/>
<dbReference type="SUPFAM" id="SSF54909">
    <property type="entry name" value="Dimeric alpha+beta barrel"/>
    <property type="match status" value="1"/>
</dbReference>
<evidence type="ECO:0000313" key="3">
    <source>
        <dbReference type="Proteomes" id="UP000199820"/>
    </source>
</evidence>
<feature type="domain" description="ABM" evidence="1">
    <location>
        <begin position="2"/>
        <end position="92"/>
    </location>
</feature>
<evidence type="ECO:0000259" key="1">
    <source>
        <dbReference type="PROSITE" id="PS51725"/>
    </source>
</evidence>
<dbReference type="OrthoDB" id="123158at2"/>
<name>A0A1I0AZM8_9FIRM</name>
<dbReference type="EMBL" id="FOIL01000003">
    <property type="protein sequence ID" value="SES99841.1"/>
    <property type="molecule type" value="Genomic_DNA"/>
</dbReference>